<organism evidence="1 2">
    <name type="scientific">Kibdelosporangium lantanae</name>
    <dbReference type="NCBI Taxonomy" id="1497396"/>
    <lineage>
        <taxon>Bacteria</taxon>
        <taxon>Bacillati</taxon>
        <taxon>Actinomycetota</taxon>
        <taxon>Actinomycetes</taxon>
        <taxon>Pseudonocardiales</taxon>
        <taxon>Pseudonocardiaceae</taxon>
        <taxon>Kibdelosporangium</taxon>
    </lineage>
</organism>
<comment type="caution">
    <text evidence="1">The sequence shown here is derived from an EMBL/GenBank/DDBJ whole genome shotgun (WGS) entry which is preliminary data.</text>
</comment>
<accession>A0ABW3MFT0</accession>
<gene>
    <name evidence="1" type="ORF">ACFQ1S_24685</name>
</gene>
<keyword evidence="2" id="KW-1185">Reference proteome</keyword>
<dbReference type="InterPro" id="IPR029068">
    <property type="entry name" value="Glyas_Bleomycin-R_OHBP_Dase"/>
</dbReference>
<evidence type="ECO:0000313" key="1">
    <source>
        <dbReference type="EMBL" id="MFD1048499.1"/>
    </source>
</evidence>
<evidence type="ECO:0008006" key="3">
    <source>
        <dbReference type="Google" id="ProtNLM"/>
    </source>
</evidence>
<dbReference type="Proteomes" id="UP001597045">
    <property type="component" value="Unassembled WGS sequence"/>
</dbReference>
<evidence type="ECO:0000313" key="2">
    <source>
        <dbReference type="Proteomes" id="UP001597045"/>
    </source>
</evidence>
<proteinExistence type="predicted"/>
<dbReference type="Gene3D" id="3.10.180.10">
    <property type="entry name" value="2,3-Dihydroxybiphenyl 1,2-Dioxygenase, domain 1"/>
    <property type="match status" value="1"/>
</dbReference>
<dbReference type="SUPFAM" id="SSF54593">
    <property type="entry name" value="Glyoxalase/Bleomycin resistance protein/Dihydroxybiphenyl dioxygenase"/>
    <property type="match status" value="1"/>
</dbReference>
<reference evidence="2" key="1">
    <citation type="journal article" date="2019" name="Int. J. Syst. Evol. Microbiol.">
        <title>The Global Catalogue of Microorganisms (GCM) 10K type strain sequencing project: providing services to taxonomists for standard genome sequencing and annotation.</title>
        <authorList>
            <consortium name="The Broad Institute Genomics Platform"/>
            <consortium name="The Broad Institute Genome Sequencing Center for Infectious Disease"/>
            <person name="Wu L."/>
            <person name="Ma J."/>
        </authorList>
    </citation>
    <scope>NUCLEOTIDE SEQUENCE [LARGE SCALE GENOMIC DNA]</scope>
    <source>
        <strain evidence="2">JCM 31486</strain>
    </source>
</reference>
<name>A0ABW3MFT0_9PSEU</name>
<protein>
    <recommendedName>
        <fullName evidence="3">Glyoxalase</fullName>
    </recommendedName>
</protein>
<sequence length="90" mass="10090">MCRTFDLAQRIVVFRPPPQLRLGLGAGERLVERERVGERTHPLPGALPVDRLRGHGGEPVGEIVDYQDAYWLCYLRGPDGIIVELVEKIG</sequence>
<dbReference type="EMBL" id="JBHTIS010001630">
    <property type="protein sequence ID" value="MFD1048499.1"/>
    <property type="molecule type" value="Genomic_DNA"/>
</dbReference>